<evidence type="ECO:0000256" key="13">
    <source>
        <dbReference type="ARBA" id="ARBA00022993"/>
    </source>
</evidence>
<dbReference type="HAMAP" id="MF_01274">
    <property type="entry name" value="Pantothen_kinase_3"/>
    <property type="match status" value="1"/>
</dbReference>
<evidence type="ECO:0000256" key="2">
    <source>
        <dbReference type="ARBA" id="ARBA00001958"/>
    </source>
</evidence>
<keyword evidence="9 16" id="KW-0547">Nucleotide-binding</keyword>
<dbReference type="InterPro" id="IPR004619">
    <property type="entry name" value="Type_III_PanK"/>
</dbReference>
<gene>
    <name evidence="16" type="primary">coaX</name>
    <name evidence="18" type="ORF">GCM10008964_02580</name>
</gene>
<feature type="compositionally biased region" description="Basic residues" evidence="17">
    <location>
        <begin position="309"/>
        <end position="330"/>
    </location>
</feature>
<comment type="cofactor">
    <cofactor evidence="16">
        <name>NH4(+)</name>
        <dbReference type="ChEBI" id="CHEBI:28938"/>
    </cofactor>
    <cofactor evidence="16">
        <name>K(+)</name>
        <dbReference type="ChEBI" id="CHEBI:29103"/>
    </cofactor>
    <text evidence="16">A monovalent cation. Ammonium or potassium.</text>
</comment>
<evidence type="ECO:0000256" key="16">
    <source>
        <dbReference type="HAMAP-Rule" id="MF_01274"/>
    </source>
</evidence>
<dbReference type="PANTHER" id="PTHR34265">
    <property type="entry name" value="TYPE III PANTOTHENATE KINASE"/>
    <property type="match status" value="1"/>
</dbReference>
<evidence type="ECO:0000256" key="8">
    <source>
        <dbReference type="ARBA" id="ARBA00022679"/>
    </source>
</evidence>
<dbReference type="RefSeq" id="WP_289286657.1">
    <property type="nucleotide sequence ID" value="NZ_BAAADG010000001.1"/>
</dbReference>
<evidence type="ECO:0000256" key="6">
    <source>
        <dbReference type="ARBA" id="ARBA00012102"/>
    </source>
</evidence>
<keyword evidence="8 16" id="KW-0808">Transferase</keyword>
<dbReference type="Proteomes" id="UP001501476">
    <property type="component" value="Unassembled WGS sequence"/>
</dbReference>
<dbReference type="Gene3D" id="3.30.420.40">
    <property type="match status" value="2"/>
</dbReference>
<accession>A0ABP3CSS0</accession>
<comment type="similarity">
    <text evidence="14 16">Belongs to the type III pantothenate kinase family.</text>
</comment>
<feature type="binding site" evidence="16">
    <location>
        <begin position="101"/>
        <end position="104"/>
    </location>
    <ligand>
        <name>substrate</name>
    </ligand>
</feature>
<keyword evidence="13 16" id="KW-0173">Coenzyme A biosynthesis</keyword>
<dbReference type="PANTHER" id="PTHR34265:SF1">
    <property type="entry name" value="TYPE III PANTOTHENATE KINASE"/>
    <property type="match status" value="1"/>
</dbReference>
<evidence type="ECO:0000256" key="15">
    <source>
        <dbReference type="ARBA" id="ARBA00040883"/>
    </source>
</evidence>
<evidence type="ECO:0000256" key="9">
    <source>
        <dbReference type="ARBA" id="ARBA00022741"/>
    </source>
</evidence>
<feature type="compositionally biased region" description="Polar residues" evidence="17">
    <location>
        <begin position="284"/>
        <end position="302"/>
    </location>
</feature>
<feature type="binding site" evidence="16">
    <location>
        <position position="178"/>
    </location>
    <ligand>
        <name>substrate</name>
    </ligand>
</feature>
<feature type="active site" description="Proton acceptor" evidence="16">
    <location>
        <position position="103"/>
    </location>
</feature>
<evidence type="ECO:0000256" key="11">
    <source>
        <dbReference type="ARBA" id="ARBA00022840"/>
    </source>
</evidence>
<feature type="binding site" evidence="16">
    <location>
        <begin position="6"/>
        <end position="13"/>
    </location>
    <ligand>
        <name>ATP</name>
        <dbReference type="ChEBI" id="CHEBI:30616"/>
    </ligand>
</feature>
<evidence type="ECO:0000256" key="14">
    <source>
        <dbReference type="ARBA" id="ARBA00038036"/>
    </source>
</evidence>
<dbReference type="EMBL" id="BAAADG010000001">
    <property type="protein sequence ID" value="GAA0214505.1"/>
    <property type="molecule type" value="Genomic_DNA"/>
</dbReference>
<evidence type="ECO:0000313" key="18">
    <source>
        <dbReference type="EMBL" id="GAA0214505.1"/>
    </source>
</evidence>
<comment type="cofactor">
    <cofactor evidence="2">
        <name>K(+)</name>
        <dbReference type="ChEBI" id="CHEBI:29103"/>
    </cofactor>
</comment>
<evidence type="ECO:0000256" key="10">
    <source>
        <dbReference type="ARBA" id="ARBA00022777"/>
    </source>
</evidence>
<feature type="binding site" evidence="16">
    <location>
        <position position="123"/>
    </location>
    <ligand>
        <name>K(+)</name>
        <dbReference type="ChEBI" id="CHEBI:29103"/>
    </ligand>
</feature>
<proteinExistence type="inferred from homology"/>
<dbReference type="Pfam" id="PF03309">
    <property type="entry name" value="Pan_kinase"/>
    <property type="match status" value="1"/>
</dbReference>
<keyword evidence="12 16" id="KW-0630">Potassium</keyword>
<dbReference type="EC" id="2.7.1.33" evidence="6 16"/>
<evidence type="ECO:0000256" key="17">
    <source>
        <dbReference type="SAM" id="MobiDB-lite"/>
    </source>
</evidence>
<name>A0ABP3CSS0_9GAMM</name>
<keyword evidence="10 16" id="KW-0418">Kinase</keyword>
<keyword evidence="7 16" id="KW-0963">Cytoplasm</keyword>
<dbReference type="InterPro" id="IPR043129">
    <property type="entry name" value="ATPase_NBD"/>
</dbReference>
<evidence type="ECO:0000256" key="1">
    <source>
        <dbReference type="ARBA" id="ARBA00001206"/>
    </source>
</evidence>
<keyword evidence="19" id="KW-1185">Reference proteome</keyword>
<dbReference type="SUPFAM" id="SSF53067">
    <property type="entry name" value="Actin-like ATPase domain"/>
    <property type="match status" value="2"/>
</dbReference>
<reference evidence="19" key="1">
    <citation type="journal article" date="2019" name="Int. J. Syst. Evol. Microbiol.">
        <title>The Global Catalogue of Microorganisms (GCM) 10K type strain sequencing project: providing services to taxonomists for standard genome sequencing and annotation.</title>
        <authorList>
            <consortium name="The Broad Institute Genomics Platform"/>
            <consortium name="The Broad Institute Genome Sequencing Center for Infectious Disease"/>
            <person name="Wu L."/>
            <person name="Ma J."/>
        </authorList>
    </citation>
    <scope>NUCLEOTIDE SEQUENCE [LARGE SCALE GENOMIC DNA]</scope>
    <source>
        <strain evidence="19">JCM 6886</strain>
    </source>
</reference>
<evidence type="ECO:0000256" key="3">
    <source>
        <dbReference type="ARBA" id="ARBA00004496"/>
    </source>
</evidence>
<feature type="compositionally biased region" description="Basic and acidic residues" evidence="17">
    <location>
        <begin position="270"/>
        <end position="282"/>
    </location>
</feature>
<evidence type="ECO:0000256" key="12">
    <source>
        <dbReference type="ARBA" id="ARBA00022958"/>
    </source>
</evidence>
<organism evidence="18 19">
    <name type="scientific">Methylophaga marina</name>
    <dbReference type="NCBI Taxonomy" id="45495"/>
    <lineage>
        <taxon>Bacteria</taxon>
        <taxon>Pseudomonadati</taxon>
        <taxon>Pseudomonadota</taxon>
        <taxon>Gammaproteobacteria</taxon>
        <taxon>Thiotrichales</taxon>
        <taxon>Piscirickettsiaceae</taxon>
        <taxon>Methylophaga</taxon>
    </lineage>
</organism>
<keyword evidence="16" id="KW-0479">Metal-binding</keyword>
<feature type="binding site" evidence="16">
    <location>
        <position position="126"/>
    </location>
    <ligand>
        <name>ATP</name>
        <dbReference type="ChEBI" id="CHEBI:30616"/>
    </ligand>
</feature>
<evidence type="ECO:0000256" key="5">
    <source>
        <dbReference type="ARBA" id="ARBA00011738"/>
    </source>
</evidence>
<comment type="function">
    <text evidence="16">Catalyzes the phosphorylation of pantothenate (Pan), the first step in CoA biosynthesis.</text>
</comment>
<dbReference type="NCBIfam" id="TIGR00671">
    <property type="entry name" value="baf"/>
    <property type="match status" value="1"/>
</dbReference>
<evidence type="ECO:0000313" key="19">
    <source>
        <dbReference type="Proteomes" id="UP001501476"/>
    </source>
</evidence>
<feature type="region of interest" description="Disordered" evidence="17">
    <location>
        <begin position="249"/>
        <end position="342"/>
    </location>
</feature>
<keyword evidence="11 16" id="KW-0067">ATP-binding</keyword>
<sequence length="342" mass="37685">MKLLVDIGNSRVKWTTMDNNGLNESQSFDRNKSGIKASLNKVWKTLSEIESVYVANVAGEKIAAQLTEWTEKQWNLTPKFIQAEKKHFGVTNAYDEPAKLGIDRWLSLISARQHARLAQCIIDCGTAITVDIVTKAGQHQGGMIIPGISIMKSSLVNNTDALTTDTDDQEFKTLATNTYSAIQTGTLYAVTATIERIISDLKESFNNRIRFIITGGDAQALLPLLSDDVHYYPDIVLKGLAFYARQDKAKPAEKNKSKAQKSQISSDVDGQEKTETAADVTDKTAPNTVETSTENDNPSPETITEEKKKPARKPRKTRATKPKSPAKTKKQASDPSLPEEAI</sequence>
<evidence type="ECO:0000256" key="7">
    <source>
        <dbReference type="ARBA" id="ARBA00022490"/>
    </source>
</evidence>
<comment type="pathway">
    <text evidence="4 16">Cofactor biosynthesis; coenzyme A biosynthesis; CoA from (R)-pantothenate: step 1/5.</text>
</comment>
<protein>
    <recommendedName>
        <fullName evidence="15 16">Type III pantothenate kinase</fullName>
        <ecNumber evidence="6 16">2.7.1.33</ecNumber>
    </recommendedName>
    <alternativeName>
        <fullName evidence="16">PanK-III</fullName>
    </alternativeName>
    <alternativeName>
        <fullName evidence="16">Pantothenic acid kinase</fullName>
    </alternativeName>
</protein>
<comment type="subcellular location">
    <subcellularLocation>
        <location evidence="3 16">Cytoplasm</location>
    </subcellularLocation>
</comment>
<comment type="caution">
    <text evidence="18">The sequence shown here is derived from an EMBL/GenBank/DDBJ whole genome shotgun (WGS) entry which is preliminary data.</text>
</comment>
<comment type="catalytic activity">
    <reaction evidence="1 16">
        <text>(R)-pantothenate + ATP = (R)-4'-phosphopantothenate + ADP + H(+)</text>
        <dbReference type="Rhea" id="RHEA:16373"/>
        <dbReference type="ChEBI" id="CHEBI:10986"/>
        <dbReference type="ChEBI" id="CHEBI:15378"/>
        <dbReference type="ChEBI" id="CHEBI:29032"/>
        <dbReference type="ChEBI" id="CHEBI:30616"/>
        <dbReference type="ChEBI" id="CHEBI:456216"/>
        <dbReference type="EC" id="2.7.1.33"/>
    </reaction>
</comment>
<comment type="subunit">
    <text evidence="5 16">Homodimer.</text>
</comment>
<feature type="binding site" evidence="16">
    <location>
        <position position="94"/>
    </location>
    <ligand>
        <name>substrate</name>
    </ligand>
</feature>
<evidence type="ECO:0000256" key="4">
    <source>
        <dbReference type="ARBA" id="ARBA00005225"/>
    </source>
</evidence>
<dbReference type="CDD" id="cd24015">
    <property type="entry name" value="ASKHA_NBD_PanK-III"/>
    <property type="match status" value="1"/>
</dbReference>